<dbReference type="Gene3D" id="2.170.150.70">
    <property type="match status" value="1"/>
</dbReference>
<name>A0AAJ0B1E5_9PEZI</name>
<dbReference type="InterPro" id="IPR011057">
    <property type="entry name" value="Mss4-like_sf"/>
</dbReference>
<comment type="caution">
    <text evidence="1">The sequence shown here is derived from an EMBL/GenBank/DDBJ whole genome shotgun (WGS) entry which is preliminary data.</text>
</comment>
<dbReference type="Proteomes" id="UP001239445">
    <property type="component" value="Unassembled WGS sequence"/>
</dbReference>
<gene>
    <name evidence="1" type="ORF">QBC47DRAFT_395858</name>
</gene>
<dbReference type="AlphaFoldDB" id="A0AAJ0B1E5"/>
<evidence type="ECO:0000313" key="2">
    <source>
        <dbReference type="Proteomes" id="UP001239445"/>
    </source>
</evidence>
<evidence type="ECO:0000313" key="1">
    <source>
        <dbReference type="EMBL" id="KAK1749410.1"/>
    </source>
</evidence>
<sequence>MFYHRTGQMRIAQMAAAPSTKTTDAVMAGTSEPAETLKLTCHCTGITISLPHPPPRPLNECRCSICFSYGALWGYYYPARETVIVTESKGCTVDSYYRTDGDRTGALAFQRCSRCGCVFAWRRTDPTKGSGKMGINFRLMGEDVMEMKRIVSYK</sequence>
<keyword evidence="2" id="KW-1185">Reference proteome</keyword>
<proteinExistence type="predicted"/>
<reference evidence="1" key="1">
    <citation type="submission" date="2023-06" db="EMBL/GenBank/DDBJ databases">
        <title>Genome-scale phylogeny and comparative genomics of the fungal order Sordariales.</title>
        <authorList>
            <consortium name="Lawrence Berkeley National Laboratory"/>
            <person name="Hensen N."/>
            <person name="Bonometti L."/>
            <person name="Westerberg I."/>
            <person name="Brannstrom I.O."/>
            <person name="Guillou S."/>
            <person name="Cros-Aarteil S."/>
            <person name="Calhoun S."/>
            <person name="Haridas S."/>
            <person name="Kuo A."/>
            <person name="Mondo S."/>
            <person name="Pangilinan J."/>
            <person name="Riley R."/>
            <person name="Labutti K."/>
            <person name="Andreopoulos B."/>
            <person name="Lipzen A."/>
            <person name="Chen C."/>
            <person name="Yanf M."/>
            <person name="Daum C."/>
            <person name="Ng V."/>
            <person name="Clum A."/>
            <person name="Steindorff A."/>
            <person name="Ohm R."/>
            <person name="Martin F."/>
            <person name="Silar P."/>
            <person name="Natvig D."/>
            <person name="Lalanne C."/>
            <person name="Gautier V."/>
            <person name="Ament-Velasquez S.L."/>
            <person name="Kruys A."/>
            <person name="Hutchinson M.I."/>
            <person name="Powell A.J."/>
            <person name="Barry K."/>
            <person name="Miller A.N."/>
            <person name="Grigoriev I.V."/>
            <person name="Debuchy R."/>
            <person name="Gladieux P."/>
            <person name="Thoren M.H."/>
            <person name="Johannesson H."/>
        </authorList>
    </citation>
    <scope>NUCLEOTIDE SEQUENCE</scope>
    <source>
        <strain evidence="1">PSN4</strain>
    </source>
</reference>
<organism evidence="1 2">
    <name type="scientific">Echria macrotheca</name>
    <dbReference type="NCBI Taxonomy" id="438768"/>
    <lineage>
        <taxon>Eukaryota</taxon>
        <taxon>Fungi</taxon>
        <taxon>Dikarya</taxon>
        <taxon>Ascomycota</taxon>
        <taxon>Pezizomycotina</taxon>
        <taxon>Sordariomycetes</taxon>
        <taxon>Sordariomycetidae</taxon>
        <taxon>Sordariales</taxon>
        <taxon>Schizotheciaceae</taxon>
        <taxon>Echria</taxon>
    </lineage>
</organism>
<evidence type="ECO:0008006" key="3">
    <source>
        <dbReference type="Google" id="ProtNLM"/>
    </source>
</evidence>
<dbReference type="SUPFAM" id="SSF51316">
    <property type="entry name" value="Mss4-like"/>
    <property type="match status" value="1"/>
</dbReference>
<dbReference type="EMBL" id="MU839859">
    <property type="protein sequence ID" value="KAK1749410.1"/>
    <property type="molecule type" value="Genomic_DNA"/>
</dbReference>
<protein>
    <recommendedName>
        <fullName evidence="3">CENP-V/GFA domain-containing protein</fullName>
    </recommendedName>
</protein>
<accession>A0AAJ0B1E5</accession>